<dbReference type="RefSeq" id="XP_006820967.1">
    <property type="nucleotide sequence ID" value="XM_006820904.1"/>
</dbReference>
<name>A0ABM0MLS6_SACKO</name>
<keyword evidence="1" id="KW-1185">Reference proteome</keyword>
<gene>
    <name evidence="2" type="primary">LOC102810106</name>
</gene>
<evidence type="ECO:0000313" key="2">
    <source>
        <dbReference type="RefSeq" id="XP_006820967.1"/>
    </source>
</evidence>
<protein>
    <submittedName>
        <fullName evidence="2">Uncharacterized protein LOC102810106</fullName>
    </submittedName>
</protein>
<dbReference type="Proteomes" id="UP000694865">
    <property type="component" value="Unplaced"/>
</dbReference>
<dbReference type="GeneID" id="102810106"/>
<reference evidence="2" key="1">
    <citation type="submission" date="2025-08" db="UniProtKB">
        <authorList>
            <consortium name="RefSeq"/>
        </authorList>
    </citation>
    <scope>IDENTIFICATION</scope>
    <source>
        <tissue evidence="2">Testes</tissue>
    </source>
</reference>
<evidence type="ECO:0000313" key="1">
    <source>
        <dbReference type="Proteomes" id="UP000694865"/>
    </source>
</evidence>
<organism evidence="1 2">
    <name type="scientific">Saccoglossus kowalevskii</name>
    <name type="common">Acorn worm</name>
    <dbReference type="NCBI Taxonomy" id="10224"/>
    <lineage>
        <taxon>Eukaryota</taxon>
        <taxon>Metazoa</taxon>
        <taxon>Hemichordata</taxon>
        <taxon>Enteropneusta</taxon>
        <taxon>Harrimaniidae</taxon>
        <taxon>Saccoglossus</taxon>
    </lineage>
</organism>
<sequence length="475" mass="52890">MIYSDADVHMCWELENRFDWSLLPRKICESCEVLGRLHSAPPIAILECALAILSYCMQPTDVHIPNSYWTEPVVIWSFLGMPTGSSKSSIYKYLLKLTAAIQKELDVRSPYASSWTLNEAALEKMRAVLLLDHQKATVSSEVSQSQTLNQPGPYSGAQVSSFDLEMICLPLVGFSEPLTNKALIKDVRSHTLYLAPVYGDYDSLKIQPGEDLISDFMLKTLAIVGANLWIERQNDDDEALSQSNAVRDKLLKGDDSYLLFETETANKSQSNKRRSIPIEYTIDEESGMFKNIFNYFQHELKYFSHRDSLLSSLLTKAKGQVLRLAAPIHILVDAASSVVNEDYIPTNVISERSIAVAHALVKLSIAQTAFLSGRKINCDSLELIKDTIELEESVTIETPKSTTKNPFKSEIVILTSPGRIVSGSQLLEKKRFVGRDGLKPKEILTACVYSLEDDGLGTVENIRSGNGKTASLFGY</sequence>
<accession>A0ABM0MLS6</accession>
<proteinExistence type="predicted"/>